<evidence type="ECO:0000256" key="1">
    <source>
        <dbReference type="SAM" id="Coils"/>
    </source>
</evidence>
<dbReference type="Pfam" id="PF04388">
    <property type="entry name" value="Hamartin"/>
    <property type="match status" value="3"/>
</dbReference>
<feature type="coiled-coil region" evidence="1">
    <location>
        <begin position="614"/>
        <end position="680"/>
    </location>
</feature>
<dbReference type="GeneTree" id="ENSGT00390000014148"/>
<dbReference type="PANTHER" id="PTHR15154:SF2">
    <property type="entry name" value="HAMARTIN"/>
    <property type="match status" value="1"/>
</dbReference>
<evidence type="ECO:0000313" key="4">
    <source>
        <dbReference type="Ensembl" id="ENSPNAP00000016021.2"/>
    </source>
</evidence>
<feature type="compositionally biased region" description="Polar residues" evidence="2">
    <location>
        <begin position="316"/>
        <end position="338"/>
    </location>
</feature>
<dbReference type="GO" id="GO:0033596">
    <property type="term" value="C:TSC1-TSC2 complex"/>
    <property type="evidence" value="ECO:0007669"/>
    <property type="project" value="TreeGrafter"/>
</dbReference>
<feature type="transmembrane region" description="Helical" evidence="3">
    <location>
        <begin position="127"/>
        <end position="144"/>
    </location>
</feature>
<dbReference type="GO" id="GO:0051726">
    <property type="term" value="P:regulation of cell cycle"/>
    <property type="evidence" value="ECO:0007669"/>
    <property type="project" value="TreeGrafter"/>
</dbReference>
<dbReference type="STRING" id="42514.ENSPNAP00000016021"/>
<dbReference type="GO" id="GO:0032007">
    <property type="term" value="P:negative regulation of TOR signaling"/>
    <property type="evidence" value="ECO:0007669"/>
    <property type="project" value="TreeGrafter"/>
</dbReference>
<keyword evidence="1" id="KW-0175">Coiled coil</keyword>
<feature type="region of interest" description="Disordered" evidence="2">
    <location>
        <begin position="316"/>
        <end position="347"/>
    </location>
</feature>
<evidence type="ECO:0000256" key="3">
    <source>
        <dbReference type="SAM" id="Phobius"/>
    </source>
</evidence>
<keyword evidence="5" id="KW-1185">Reference proteome</keyword>
<dbReference type="OMA" id="MIERRRC"/>
<reference evidence="4" key="3">
    <citation type="submission" date="2025-09" db="UniProtKB">
        <authorList>
            <consortium name="Ensembl"/>
        </authorList>
    </citation>
    <scope>IDENTIFICATION</scope>
</reference>
<dbReference type="Proteomes" id="UP001501920">
    <property type="component" value="Chromosome 20"/>
</dbReference>
<reference evidence="4 5" key="1">
    <citation type="submission" date="2020-10" db="EMBL/GenBank/DDBJ databases">
        <title>Pygocentrus nattereri (red-bellied piranha) genome, fPygNat1, primary haplotype.</title>
        <authorList>
            <person name="Myers G."/>
            <person name="Meyer A."/>
            <person name="Karagic N."/>
            <person name="Pippel M."/>
            <person name="Winkler S."/>
            <person name="Tracey A."/>
            <person name="Wood J."/>
            <person name="Formenti G."/>
            <person name="Howe K."/>
            <person name="Fedrigo O."/>
            <person name="Jarvis E.D."/>
        </authorList>
    </citation>
    <scope>NUCLEOTIDE SEQUENCE [LARGE SCALE GENOMIC DNA]</scope>
</reference>
<feature type="region of interest" description="Disordered" evidence="2">
    <location>
        <begin position="491"/>
        <end position="511"/>
    </location>
</feature>
<proteinExistence type="predicted"/>
<keyword evidence="3" id="KW-0812">Transmembrane</keyword>
<organism evidence="4 5">
    <name type="scientific">Pygocentrus nattereri</name>
    <name type="common">Red-bellied piranha</name>
    <dbReference type="NCBI Taxonomy" id="42514"/>
    <lineage>
        <taxon>Eukaryota</taxon>
        <taxon>Metazoa</taxon>
        <taxon>Chordata</taxon>
        <taxon>Craniata</taxon>
        <taxon>Vertebrata</taxon>
        <taxon>Euteleostomi</taxon>
        <taxon>Actinopterygii</taxon>
        <taxon>Neopterygii</taxon>
        <taxon>Teleostei</taxon>
        <taxon>Ostariophysi</taxon>
        <taxon>Characiformes</taxon>
        <taxon>Characoidei</taxon>
        <taxon>Pygocentrus</taxon>
    </lineage>
</organism>
<reference evidence="4" key="2">
    <citation type="submission" date="2025-08" db="UniProtKB">
        <authorList>
            <consortium name="Ensembl"/>
        </authorList>
    </citation>
    <scope>IDENTIFICATION</scope>
</reference>
<dbReference type="Ensembl" id="ENSPNAT00000024386.2">
    <property type="protein sequence ID" value="ENSPNAP00000016021.2"/>
    <property type="gene ID" value="ENSPNAG00000022132.2"/>
</dbReference>
<evidence type="ECO:0008006" key="6">
    <source>
        <dbReference type="Google" id="ProtNLM"/>
    </source>
</evidence>
<evidence type="ECO:0000313" key="5">
    <source>
        <dbReference type="Proteomes" id="UP001501920"/>
    </source>
</evidence>
<keyword evidence="3" id="KW-1133">Transmembrane helix</keyword>
<dbReference type="OrthoDB" id="6022054at2759"/>
<evidence type="ECO:0000256" key="2">
    <source>
        <dbReference type="SAM" id="MobiDB-lite"/>
    </source>
</evidence>
<dbReference type="GO" id="GO:0008285">
    <property type="term" value="P:negative regulation of cell population proliferation"/>
    <property type="evidence" value="ECO:0007669"/>
    <property type="project" value="TreeGrafter"/>
</dbReference>
<accession>A0A3B4CYZ8</accession>
<sequence>MAKDQPNVFDLLPLLESTDLHELEQVRSLLQESLSTDKGSVLVNDLVDYYLDTNSPQAADILSSVREPHDKHLLDKMNECMAKQSFRLPTLTLLGHVIRKQPSWIHKIPRFPLLASLLKCLKTESDIAVLITGVLVLIILLPMIPQTSKQLLFEFFDIFGRLAAWNQRNPGHAHGVYAVHLHASVYSLFHRLYGMYPCNFVSYLRAHYSMKENVDTFEEVVKPMLEHVRIHPELVTGTKDYELDPNRWKRFETHDIVIECAKVSLDPKEASCEEGYSSLPDHVPRRPVDCSRSLSDLSNHGMKEILWSPSSVCGMSTPPSSRGMSPTTVSDLSHSASHLSGRVPSTPGQSSSGTLLIILLIHPFCASDAITEAELQTLTHGRVDPLPAPGLDSSFSNATDAPLPLNSTHDTLSCNLASTPDRTPSTAKGMGQHPPMSSWPSFTPIENSFSPCAAEDTSVELSKGLCPYEPLFDLALPRLASLFVEKRTAEAQRNAGGQQEQREELEGEDLSATSPLEVLDRLIQQGHDLHEKVLRSPSLSSQSSEPHSGGAPDELALLRSQLLLMHNQLLYERHKREQHALRNRRLLRRVINATALEEQNSSMKAQLRLQDVEIQTLRVSLQEERQRSKQLQRDSEALVKQLHSQVQQLQQERNGYHTKTQELQKRMGEMEAELQRANNKLGNTGHLLSQLSIKLNNSESMEQQMAFLNKQLLLLGEANKLCVEEIQRLGPEADKELKMLRACSAREVERLRQSSMQQSQRLEAAQQRITDLEAQLTKKEHLILEQKKLLENVKAQAKGQLQASENRYLAQKHVTQALQSELLQLYSQLEINSLSNSAPAGGAAEPSSPPNKR</sequence>
<dbReference type="InterPro" id="IPR007483">
    <property type="entry name" value="Hamartin"/>
</dbReference>
<dbReference type="AlphaFoldDB" id="A0A3B4CYZ8"/>
<name>A0A3B4CYZ8_PYGNA</name>
<keyword evidence="3" id="KW-0472">Membrane</keyword>
<dbReference type="PANTHER" id="PTHR15154">
    <property type="entry name" value="HAMARTIN"/>
    <property type="match status" value="1"/>
</dbReference>
<protein>
    <recommendedName>
        <fullName evidence="6">TSC complex subunit 1a</fullName>
    </recommendedName>
</protein>
<feature type="coiled-coil region" evidence="1">
    <location>
        <begin position="748"/>
        <end position="807"/>
    </location>
</feature>